<dbReference type="PROSITE" id="PS00027">
    <property type="entry name" value="HOMEOBOX_1"/>
    <property type="match status" value="1"/>
</dbReference>
<keyword evidence="11" id="KW-1185">Reference proteome</keyword>
<feature type="transmembrane region" description="Helical" evidence="9">
    <location>
        <begin position="29"/>
        <end position="48"/>
    </location>
</feature>
<evidence type="ECO:0000256" key="7">
    <source>
        <dbReference type="RuleBase" id="RU000682"/>
    </source>
</evidence>
<evidence type="ECO:0000256" key="6">
    <source>
        <dbReference type="PROSITE-ProRule" id="PRU00108"/>
    </source>
</evidence>
<evidence type="ECO:0000256" key="4">
    <source>
        <dbReference type="ARBA" id="ARBA00023155"/>
    </source>
</evidence>
<evidence type="ECO:0000256" key="8">
    <source>
        <dbReference type="SAM" id="MobiDB-lite"/>
    </source>
</evidence>
<feature type="compositionally biased region" description="Polar residues" evidence="8">
    <location>
        <begin position="398"/>
        <end position="410"/>
    </location>
</feature>
<dbReference type="Gene3D" id="1.10.10.60">
    <property type="entry name" value="Homeodomain-like"/>
    <property type="match status" value="1"/>
</dbReference>
<feature type="domain" description="Homeobox" evidence="10">
    <location>
        <begin position="464"/>
        <end position="524"/>
    </location>
</feature>
<evidence type="ECO:0000256" key="2">
    <source>
        <dbReference type="ARBA" id="ARBA00007397"/>
    </source>
</evidence>
<keyword evidence="3 6" id="KW-0238">DNA-binding</keyword>
<feature type="DNA-binding region" description="Homeobox" evidence="6">
    <location>
        <begin position="466"/>
        <end position="525"/>
    </location>
</feature>
<dbReference type="InterPro" id="IPR001356">
    <property type="entry name" value="HD"/>
</dbReference>
<proteinExistence type="inferred from homology"/>
<evidence type="ECO:0000313" key="12">
    <source>
        <dbReference type="WBParaSite" id="scf7180000421478.g7028"/>
    </source>
</evidence>
<dbReference type="PANTHER" id="PTHR24339:SF28">
    <property type="entry name" value="E5-RELATED"/>
    <property type="match status" value="1"/>
</dbReference>
<keyword evidence="5 6" id="KW-0539">Nucleus</keyword>
<name>A0A915NZE9_9BILA</name>
<evidence type="ECO:0000256" key="9">
    <source>
        <dbReference type="SAM" id="Phobius"/>
    </source>
</evidence>
<feature type="region of interest" description="Disordered" evidence="8">
    <location>
        <begin position="159"/>
        <end position="365"/>
    </location>
</feature>
<sequence length="544" mass="60101">MKNNRLVEFLNSLLSKIPKFEDVFDEKSFYRLVYLVIAASILFVFLMVKVFKVRVREYPFNLPERAGWRDWKPANPFHFPWQQQKTRKRHSKGRRRIRTLSFLPPLNIYQLSCLSSYYNATAFRPFQSSTGARIFVCFFGGFIDGDMLREIRQPESAMIAGKEAAGSETAIPPSTREKISGNKSVISTNTPAEKTTQKAPTATGAPQEGVKSKAKPTTTAPLPPASPLQPSPLKPTPGKTTKATKTSKKGKGLGKIAEVGGKKSSVPSPTPPTTPPPVAGSDVISLIPMSPSTPTSVPTISSKESGTSGTSKLITETATTATSDPAPSSNIIEDIDDSVSSASKKSAKRKRSAAIRAHEDGPEDEMTGFSVDSILAFNNNIKREKALKKQFKRKSCSKRSTTNFDNPQNVSEDKQQIEEEQPPISPSISAAQLCFSHWATTYLEQNNALALTMGSGFPLFQQMQKTKRIRTAFSPQQLSHLEHAFKNNKYIVGSERKQLAKKLLLSETQVKVWFQNRRTKSKRIADGFSNSEMPAEFSPTMEDV</sequence>
<dbReference type="InterPro" id="IPR050877">
    <property type="entry name" value="EMX-VAX-Noto_Homeobox_TFs"/>
</dbReference>
<dbReference type="GO" id="GO:0000981">
    <property type="term" value="F:DNA-binding transcription factor activity, RNA polymerase II-specific"/>
    <property type="evidence" value="ECO:0007669"/>
    <property type="project" value="InterPro"/>
</dbReference>
<feature type="region of interest" description="Disordered" evidence="8">
    <location>
        <begin position="388"/>
        <end position="422"/>
    </location>
</feature>
<dbReference type="FunFam" id="1.10.10.60:FF:000081">
    <property type="entry name" value="Empty spiracles homeobox 2"/>
    <property type="match status" value="1"/>
</dbReference>
<feature type="compositionally biased region" description="Basic residues" evidence="8">
    <location>
        <begin position="388"/>
        <end position="397"/>
    </location>
</feature>
<feature type="compositionally biased region" description="Polar residues" evidence="8">
    <location>
        <begin position="181"/>
        <end position="200"/>
    </location>
</feature>
<evidence type="ECO:0000256" key="3">
    <source>
        <dbReference type="ARBA" id="ARBA00023125"/>
    </source>
</evidence>
<feature type="compositionally biased region" description="Pro residues" evidence="8">
    <location>
        <begin position="221"/>
        <end position="235"/>
    </location>
</feature>
<accession>A0A915NZE9</accession>
<comment type="similarity">
    <text evidence="2">Belongs to the EMX homeobox family.</text>
</comment>
<feature type="compositionally biased region" description="Low complexity" evidence="8">
    <location>
        <begin position="290"/>
        <end position="329"/>
    </location>
</feature>
<organism evidence="11 12">
    <name type="scientific">Meloidogyne floridensis</name>
    <dbReference type="NCBI Taxonomy" id="298350"/>
    <lineage>
        <taxon>Eukaryota</taxon>
        <taxon>Metazoa</taxon>
        <taxon>Ecdysozoa</taxon>
        <taxon>Nematoda</taxon>
        <taxon>Chromadorea</taxon>
        <taxon>Rhabditida</taxon>
        <taxon>Tylenchina</taxon>
        <taxon>Tylenchomorpha</taxon>
        <taxon>Tylenchoidea</taxon>
        <taxon>Meloidogynidae</taxon>
        <taxon>Meloidogyninae</taxon>
        <taxon>Meloidogyne</taxon>
    </lineage>
</organism>
<dbReference type="PROSITE" id="PS50071">
    <property type="entry name" value="HOMEOBOX_2"/>
    <property type="match status" value="1"/>
</dbReference>
<dbReference type="SMART" id="SM00389">
    <property type="entry name" value="HOX"/>
    <property type="match status" value="1"/>
</dbReference>
<dbReference type="Proteomes" id="UP000887560">
    <property type="component" value="Unplaced"/>
</dbReference>
<evidence type="ECO:0000256" key="1">
    <source>
        <dbReference type="ARBA" id="ARBA00004123"/>
    </source>
</evidence>
<dbReference type="CDD" id="cd00086">
    <property type="entry name" value="homeodomain"/>
    <property type="match status" value="1"/>
</dbReference>
<keyword evidence="9" id="KW-1133">Transmembrane helix</keyword>
<keyword evidence="9" id="KW-0472">Membrane</keyword>
<dbReference type="AlphaFoldDB" id="A0A915NZE9"/>
<evidence type="ECO:0000256" key="5">
    <source>
        <dbReference type="ARBA" id="ARBA00023242"/>
    </source>
</evidence>
<dbReference type="SUPFAM" id="SSF46689">
    <property type="entry name" value="Homeodomain-like"/>
    <property type="match status" value="1"/>
</dbReference>
<dbReference type="GO" id="GO:0005634">
    <property type="term" value="C:nucleus"/>
    <property type="evidence" value="ECO:0007669"/>
    <property type="project" value="UniProtKB-SubCell"/>
</dbReference>
<keyword evidence="9" id="KW-0812">Transmembrane</keyword>
<keyword evidence="4 6" id="KW-0371">Homeobox</keyword>
<evidence type="ECO:0000313" key="11">
    <source>
        <dbReference type="Proteomes" id="UP000887560"/>
    </source>
</evidence>
<evidence type="ECO:0000259" key="10">
    <source>
        <dbReference type="PROSITE" id="PS50071"/>
    </source>
</evidence>
<dbReference type="PANTHER" id="PTHR24339">
    <property type="entry name" value="HOMEOBOX PROTEIN EMX-RELATED"/>
    <property type="match status" value="1"/>
</dbReference>
<reference evidence="12" key="1">
    <citation type="submission" date="2022-11" db="UniProtKB">
        <authorList>
            <consortium name="WormBaseParasite"/>
        </authorList>
    </citation>
    <scope>IDENTIFICATION</scope>
</reference>
<dbReference type="GO" id="GO:0000978">
    <property type="term" value="F:RNA polymerase II cis-regulatory region sequence-specific DNA binding"/>
    <property type="evidence" value="ECO:0007669"/>
    <property type="project" value="TreeGrafter"/>
</dbReference>
<dbReference type="InterPro" id="IPR017970">
    <property type="entry name" value="Homeobox_CS"/>
</dbReference>
<dbReference type="InterPro" id="IPR009057">
    <property type="entry name" value="Homeodomain-like_sf"/>
</dbReference>
<dbReference type="WBParaSite" id="scf7180000421478.g7028">
    <property type="protein sequence ID" value="scf7180000421478.g7028"/>
    <property type="gene ID" value="scf7180000421478.g7028"/>
</dbReference>
<protein>
    <submittedName>
        <fullName evidence="12">Homeobox domain-containing protein</fullName>
    </submittedName>
</protein>
<dbReference type="Pfam" id="PF00046">
    <property type="entry name" value="Homeodomain"/>
    <property type="match status" value="1"/>
</dbReference>
<comment type="subcellular location">
    <subcellularLocation>
        <location evidence="1 6 7">Nucleus</location>
    </subcellularLocation>
</comment>
<feature type="compositionally biased region" description="Pro residues" evidence="8">
    <location>
        <begin position="268"/>
        <end position="278"/>
    </location>
</feature>